<dbReference type="PANTHER" id="PTHR34390">
    <property type="entry name" value="UPF0442 PROTEIN YJJB-RELATED"/>
    <property type="match status" value="1"/>
</dbReference>
<dbReference type="KEGG" id="poc:NCTC13071_00635"/>
<dbReference type="Pfam" id="PF12821">
    <property type="entry name" value="ThrE_2"/>
    <property type="match status" value="1"/>
</dbReference>
<accession>A0A3S4UKR1</accession>
<dbReference type="RefSeq" id="WP_018920691.1">
    <property type="nucleotide sequence ID" value="NZ_CAUQRS010000013.1"/>
</dbReference>
<feature type="transmembrane region" description="Helical" evidence="7">
    <location>
        <begin position="177"/>
        <end position="197"/>
    </location>
</feature>
<protein>
    <submittedName>
        <fullName evidence="10">Inner membrane protein YjjP</fullName>
    </submittedName>
</protein>
<dbReference type="InterPro" id="IPR050539">
    <property type="entry name" value="ThrE_Dicarb/AminoAcid_Exp"/>
</dbReference>
<dbReference type="InterPro" id="IPR024528">
    <property type="entry name" value="ThrE_2"/>
</dbReference>
<evidence type="ECO:0000256" key="7">
    <source>
        <dbReference type="SAM" id="Phobius"/>
    </source>
</evidence>
<feature type="transmembrane region" description="Helical" evidence="7">
    <location>
        <begin position="153"/>
        <end position="170"/>
    </location>
</feature>
<evidence type="ECO:0000256" key="1">
    <source>
        <dbReference type="ARBA" id="ARBA00004651"/>
    </source>
</evidence>
<sequence>MDNKIVLNDSEEVVNRKLGLLLETGCLLMECSADTTRIKRTLKRTIVYLGLREENLHLYINYDILMVNYHDDIHSFTKFQHCKRHIIDMAVITEVSHLSWHSIEGNLSLDAYDAALKEIGKKRNRYTPWQVAIGSGFACGGFCIQFGCDWKAFFYASIAAILGFRLKMYMAKKGTNVYAGIGIAAFVSTMLAWLFTFLSVGPIAHLVPEILHSATPWHPFLACALFIVPGVPLINFVSDMLDGHIQTGITRALNTLLMVGAMSFGIACAIKVCGIDNFVTTLSTIPHHNYIEFAIAAAISAMGFSMIYNTPKRLLPVIAVGGIIAVCFRNFVFLGPSNDNIGLDQGLIIGSLAGSTLVSLIITRAQHWFHTPHQCISIPSVIPMIPGVLMYRALFAFIEMNGVIGEVTTAMNYLIKASLVILCITLGVALPHIFVHRLLDSKRKQRLLMAVCERNIKNMGVEE</sequence>
<feature type="transmembrane region" description="Helical" evidence="7">
    <location>
        <begin position="346"/>
        <end position="363"/>
    </location>
</feature>
<reference evidence="10 11" key="1">
    <citation type="submission" date="2018-12" db="EMBL/GenBank/DDBJ databases">
        <authorList>
            <consortium name="Pathogen Informatics"/>
        </authorList>
    </citation>
    <scope>NUCLEOTIDE SEQUENCE [LARGE SCALE GENOMIC DNA]</scope>
    <source>
        <strain evidence="10 11">NCTC13071</strain>
    </source>
</reference>
<feature type="transmembrane region" description="Helical" evidence="7">
    <location>
        <begin position="126"/>
        <end position="147"/>
    </location>
</feature>
<feature type="transmembrane region" description="Helical" evidence="7">
    <location>
        <begin position="290"/>
        <end position="307"/>
    </location>
</feature>
<dbReference type="Pfam" id="PF06738">
    <property type="entry name" value="ThrE"/>
    <property type="match status" value="1"/>
</dbReference>
<dbReference type="EMBL" id="LR134384">
    <property type="protein sequence ID" value="VEH14655.1"/>
    <property type="molecule type" value="Genomic_DNA"/>
</dbReference>
<dbReference type="GO" id="GO:0015744">
    <property type="term" value="P:succinate transport"/>
    <property type="evidence" value="ECO:0007669"/>
    <property type="project" value="TreeGrafter"/>
</dbReference>
<evidence type="ECO:0000256" key="6">
    <source>
        <dbReference type="ARBA" id="ARBA00034125"/>
    </source>
</evidence>
<evidence type="ECO:0000256" key="5">
    <source>
        <dbReference type="ARBA" id="ARBA00023136"/>
    </source>
</evidence>
<feature type="transmembrane region" description="Helical" evidence="7">
    <location>
        <begin position="314"/>
        <end position="334"/>
    </location>
</feature>
<feature type="transmembrane region" description="Helical" evidence="7">
    <location>
        <begin position="418"/>
        <end position="439"/>
    </location>
</feature>
<comment type="subcellular location">
    <subcellularLocation>
        <location evidence="1">Cell membrane</location>
        <topology evidence="1">Multi-pass membrane protein</topology>
    </subcellularLocation>
</comment>
<comment type="similarity">
    <text evidence="6">Belongs to the ThrE exporter (TC 2.A.79) family.</text>
</comment>
<evidence type="ECO:0000313" key="11">
    <source>
        <dbReference type="Proteomes" id="UP000274578"/>
    </source>
</evidence>
<keyword evidence="2" id="KW-1003">Cell membrane</keyword>
<feature type="transmembrane region" description="Helical" evidence="7">
    <location>
        <begin position="249"/>
        <end position="270"/>
    </location>
</feature>
<feature type="domain" description="Threonine/Serine exporter ThrE" evidence="9">
    <location>
        <begin position="295"/>
        <end position="433"/>
    </location>
</feature>
<keyword evidence="4 7" id="KW-1133">Transmembrane helix</keyword>
<dbReference type="GO" id="GO:0005886">
    <property type="term" value="C:plasma membrane"/>
    <property type="evidence" value="ECO:0007669"/>
    <property type="project" value="UniProtKB-SubCell"/>
</dbReference>
<feature type="domain" description="Threonine/serine exporter-like N-terminal" evidence="8">
    <location>
        <begin position="21"/>
        <end position="272"/>
    </location>
</feature>
<name>A0A3S4UKR1_9BACT</name>
<feature type="transmembrane region" description="Helical" evidence="7">
    <location>
        <begin position="375"/>
        <end position="398"/>
    </location>
</feature>
<dbReference type="Proteomes" id="UP000274578">
    <property type="component" value="Chromosome 1"/>
</dbReference>
<evidence type="ECO:0000259" key="8">
    <source>
        <dbReference type="Pfam" id="PF06738"/>
    </source>
</evidence>
<dbReference type="GO" id="GO:0022857">
    <property type="term" value="F:transmembrane transporter activity"/>
    <property type="evidence" value="ECO:0007669"/>
    <property type="project" value="InterPro"/>
</dbReference>
<keyword evidence="3 7" id="KW-0812">Transmembrane</keyword>
<proteinExistence type="inferred from homology"/>
<dbReference type="InterPro" id="IPR010619">
    <property type="entry name" value="ThrE-like_N"/>
</dbReference>
<dbReference type="AlphaFoldDB" id="A0A3S4UKR1"/>
<evidence type="ECO:0000256" key="3">
    <source>
        <dbReference type="ARBA" id="ARBA00022692"/>
    </source>
</evidence>
<evidence type="ECO:0000256" key="2">
    <source>
        <dbReference type="ARBA" id="ARBA00022475"/>
    </source>
</evidence>
<gene>
    <name evidence="10" type="primary">yjjP</name>
    <name evidence="10" type="ORF">NCTC13071_00635</name>
</gene>
<keyword evidence="5 7" id="KW-0472">Membrane</keyword>
<feature type="transmembrane region" description="Helical" evidence="7">
    <location>
        <begin position="217"/>
        <end position="237"/>
    </location>
</feature>
<evidence type="ECO:0000313" key="10">
    <source>
        <dbReference type="EMBL" id="VEH14655.1"/>
    </source>
</evidence>
<evidence type="ECO:0000256" key="4">
    <source>
        <dbReference type="ARBA" id="ARBA00022989"/>
    </source>
</evidence>
<evidence type="ECO:0000259" key="9">
    <source>
        <dbReference type="Pfam" id="PF12821"/>
    </source>
</evidence>
<dbReference type="GeneID" id="85011531"/>
<organism evidence="10 11">
    <name type="scientific">Segatella oris</name>
    <dbReference type="NCBI Taxonomy" id="28135"/>
    <lineage>
        <taxon>Bacteria</taxon>
        <taxon>Pseudomonadati</taxon>
        <taxon>Bacteroidota</taxon>
        <taxon>Bacteroidia</taxon>
        <taxon>Bacteroidales</taxon>
        <taxon>Prevotellaceae</taxon>
        <taxon>Segatella</taxon>
    </lineage>
</organism>
<dbReference type="PANTHER" id="PTHR34390:SF2">
    <property type="entry name" value="SUCCINATE TRANSPORTER SUBUNIT YJJP-RELATED"/>
    <property type="match status" value="1"/>
</dbReference>